<dbReference type="PANTHER" id="PTHR11311:SF16">
    <property type="entry name" value="SPONDIN-1"/>
    <property type="match status" value="1"/>
</dbReference>
<accession>A0ABU7BDT9</accession>
<keyword evidence="5" id="KW-1185">Reference proteome</keyword>
<feature type="compositionally biased region" description="Polar residues" evidence="1">
    <location>
        <begin position="182"/>
        <end position="193"/>
    </location>
</feature>
<dbReference type="Gene3D" id="2.60.40.2130">
    <property type="entry name" value="F-spondin domain"/>
    <property type="match status" value="1"/>
</dbReference>
<gene>
    <name evidence="4" type="ORF">ATANTOWER_004924</name>
</gene>
<dbReference type="PROSITE" id="PS51020">
    <property type="entry name" value="SPONDIN"/>
    <property type="match status" value="1"/>
</dbReference>
<dbReference type="InterPro" id="IPR038678">
    <property type="entry name" value="Spondin_N_sf"/>
</dbReference>
<dbReference type="PROSITE" id="PS50853">
    <property type="entry name" value="FN3"/>
    <property type="match status" value="1"/>
</dbReference>
<evidence type="ECO:0000259" key="3">
    <source>
        <dbReference type="PROSITE" id="PS51020"/>
    </source>
</evidence>
<dbReference type="SUPFAM" id="SSF49265">
    <property type="entry name" value="Fibronectin type III"/>
    <property type="match status" value="1"/>
</dbReference>
<dbReference type="Proteomes" id="UP001345963">
    <property type="component" value="Unassembled WGS sequence"/>
</dbReference>
<dbReference type="InterPro" id="IPR013783">
    <property type="entry name" value="Ig-like_fold"/>
</dbReference>
<dbReference type="PANTHER" id="PTHR11311">
    <property type="entry name" value="SPONDIN"/>
    <property type="match status" value="1"/>
</dbReference>
<dbReference type="EMBL" id="JAHUTI010050711">
    <property type="protein sequence ID" value="MED6248781.1"/>
    <property type="molecule type" value="Genomic_DNA"/>
</dbReference>
<feature type="domain" description="Fibronectin type-III" evidence="2">
    <location>
        <begin position="70"/>
        <end position="161"/>
    </location>
</feature>
<evidence type="ECO:0000256" key="1">
    <source>
        <dbReference type="SAM" id="MobiDB-lite"/>
    </source>
</evidence>
<feature type="domain" description="Spondin" evidence="3">
    <location>
        <begin position="161"/>
        <end position="211"/>
    </location>
</feature>
<dbReference type="InterPro" id="IPR051418">
    <property type="entry name" value="Spondin/Thrombospondin_T1"/>
</dbReference>
<organism evidence="4 5">
    <name type="scientific">Ataeniobius toweri</name>
    <dbReference type="NCBI Taxonomy" id="208326"/>
    <lineage>
        <taxon>Eukaryota</taxon>
        <taxon>Metazoa</taxon>
        <taxon>Chordata</taxon>
        <taxon>Craniata</taxon>
        <taxon>Vertebrata</taxon>
        <taxon>Euteleostomi</taxon>
        <taxon>Actinopterygii</taxon>
        <taxon>Neopterygii</taxon>
        <taxon>Teleostei</taxon>
        <taxon>Neoteleostei</taxon>
        <taxon>Acanthomorphata</taxon>
        <taxon>Ovalentaria</taxon>
        <taxon>Atherinomorphae</taxon>
        <taxon>Cyprinodontiformes</taxon>
        <taxon>Goodeidae</taxon>
        <taxon>Ataeniobius</taxon>
    </lineage>
</organism>
<reference evidence="4 5" key="1">
    <citation type="submission" date="2021-07" db="EMBL/GenBank/DDBJ databases">
        <authorList>
            <person name="Palmer J.M."/>
        </authorList>
    </citation>
    <scope>NUCLEOTIDE SEQUENCE [LARGE SCALE GENOMIC DNA]</scope>
    <source>
        <strain evidence="4 5">AT_MEX2019</strain>
        <tissue evidence="4">Muscle</tissue>
    </source>
</reference>
<name>A0ABU7BDT9_9TELE</name>
<protein>
    <submittedName>
        <fullName evidence="4">Uncharacterized protein</fullName>
    </submittedName>
</protein>
<dbReference type="InterPro" id="IPR003961">
    <property type="entry name" value="FN3_dom"/>
</dbReference>
<feature type="region of interest" description="Disordered" evidence="1">
    <location>
        <begin position="180"/>
        <end position="216"/>
    </location>
</feature>
<dbReference type="CDD" id="cd00063">
    <property type="entry name" value="FN3"/>
    <property type="match status" value="1"/>
</dbReference>
<evidence type="ECO:0000259" key="2">
    <source>
        <dbReference type="PROSITE" id="PS50853"/>
    </source>
</evidence>
<dbReference type="InterPro" id="IPR009465">
    <property type="entry name" value="Spondin_N"/>
</dbReference>
<dbReference type="Pfam" id="PF06468">
    <property type="entry name" value="Spond_N"/>
    <property type="match status" value="1"/>
</dbReference>
<dbReference type="SMART" id="SM00060">
    <property type="entry name" value="FN3"/>
    <property type="match status" value="1"/>
</dbReference>
<dbReference type="Gene3D" id="2.60.40.10">
    <property type="entry name" value="Immunoglobulins"/>
    <property type="match status" value="1"/>
</dbReference>
<proteinExistence type="predicted"/>
<comment type="caution">
    <text evidence="4">The sequence shown here is derived from an EMBL/GenBank/DDBJ whole genome shotgun (WGS) entry which is preliminary data.</text>
</comment>
<dbReference type="Pfam" id="PF00041">
    <property type="entry name" value="fn3"/>
    <property type="match status" value="1"/>
</dbReference>
<evidence type="ECO:0000313" key="5">
    <source>
        <dbReference type="Proteomes" id="UP001345963"/>
    </source>
</evidence>
<evidence type="ECO:0000313" key="4">
    <source>
        <dbReference type="EMBL" id="MED6248781.1"/>
    </source>
</evidence>
<dbReference type="InterPro" id="IPR036116">
    <property type="entry name" value="FN3_sf"/>
</dbReference>
<sequence length="235" mass="25786">MVPTLATTSPPPSEDLHRWFHVYSGTKLFYEDKGLSRFTYYQYQLTVYNDVGYTSGDIVTAVTMAGVPLKPPTLSAHAINHTAVQVNWNKPSLQDLQGEVESFFLTVKSSKSGPLLPYGPEVMSTVIGDLWPSTTYLISLQVFNGAHNTTKAMVNVTTPDGECGWAQRVAQDLIPWDAGTDSGVSYESPNKPTAPQDKIRPLTSLDHPQSPFYDPEGGAITPVARVIVERIARKT</sequence>